<reference evidence="9 10" key="1">
    <citation type="journal article" date="2022" name="Nat. Genet.">
        <title>Improved pea reference genome and pan-genome highlight genomic features and evolutionary characteristics.</title>
        <authorList>
            <person name="Yang T."/>
            <person name="Liu R."/>
            <person name="Luo Y."/>
            <person name="Hu S."/>
            <person name="Wang D."/>
            <person name="Wang C."/>
            <person name="Pandey M.K."/>
            <person name="Ge S."/>
            <person name="Xu Q."/>
            <person name="Li N."/>
            <person name="Li G."/>
            <person name="Huang Y."/>
            <person name="Saxena R.K."/>
            <person name="Ji Y."/>
            <person name="Li M."/>
            <person name="Yan X."/>
            <person name="He Y."/>
            <person name="Liu Y."/>
            <person name="Wang X."/>
            <person name="Xiang C."/>
            <person name="Varshney R.K."/>
            <person name="Ding H."/>
            <person name="Gao S."/>
            <person name="Zong X."/>
        </authorList>
    </citation>
    <scope>NUCLEOTIDE SEQUENCE [LARGE SCALE GENOMIC DNA]</scope>
    <source>
        <strain evidence="9 10">cv. Zhongwan 6</strain>
    </source>
</reference>
<dbReference type="AlphaFoldDB" id="A0A9D5BHJ5"/>
<dbReference type="PROSITE" id="PS51032">
    <property type="entry name" value="AP2_ERF"/>
    <property type="match status" value="1"/>
</dbReference>
<accession>A0A9D5BHJ5</accession>
<evidence type="ECO:0000256" key="6">
    <source>
        <dbReference type="ARBA" id="ARBA00024343"/>
    </source>
</evidence>
<dbReference type="GO" id="GO:0003677">
    <property type="term" value="F:DNA binding"/>
    <property type="evidence" value="ECO:0007669"/>
    <property type="project" value="UniProtKB-KW"/>
</dbReference>
<organism evidence="9 10">
    <name type="scientific">Pisum sativum</name>
    <name type="common">Garden pea</name>
    <name type="synonym">Lathyrus oleraceus</name>
    <dbReference type="NCBI Taxonomy" id="3888"/>
    <lineage>
        <taxon>Eukaryota</taxon>
        <taxon>Viridiplantae</taxon>
        <taxon>Streptophyta</taxon>
        <taxon>Embryophyta</taxon>
        <taxon>Tracheophyta</taxon>
        <taxon>Spermatophyta</taxon>
        <taxon>Magnoliopsida</taxon>
        <taxon>eudicotyledons</taxon>
        <taxon>Gunneridae</taxon>
        <taxon>Pentapetalae</taxon>
        <taxon>rosids</taxon>
        <taxon>fabids</taxon>
        <taxon>Fabales</taxon>
        <taxon>Fabaceae</taxon>
        <taxon>Papilionoideae</taxon>
        <taxon>50 kb inversion clade</taxon>
        <taxon>NPAAA clade</taxon>
        <taxon>Hologalegina</taxon>
        <taxon>IRL clade</taxon>
        <taxon>Fabeae</taxon>
        <taxon>Lathyrus</taxon>
    </lineage>
</organism>
<evidence type="ECO:0000256" key="2">
    <source>
        <dbReference type="ARBA" id="ARBA00023015"/>
    </source>
</evidence>
<dbReference type="GO" id="GO:0003700">
    <property type="term" value="F:DNA-binding transcription factor activity"/>
    <property type="evidence" value="ECO:0007669"/>
    <property type="project" value="InterPro"/>
</dbReference>
<dbReference type="InterPro" id="IPR001471">
    <property type="entry name" value="AP2/ERF_dom"/>
</dbReference>
<proteinExistence type="inferred from homology"/>
<feature type="compositionally biased region" description="Polar residues" evidence="7">
    <location>
        <begin position="1"/>
        <end position="12"/>
    </location>
</feature>
<dbReference type="Gramene" id="Psat01G0242500-T2">
    <property type="protein sequence ID" value="KAI5443770.1"/>
    <property type="gene ID" value="KIW84_012425"/>
</dbReference>
<feature type="compositionally biased region" description="Low complexity" evidence="7">
    <location>
        <begin position="97"/>
        <end position="115"/>
    </location>
</feature>
<keyword evidence="2" id="KW-0805">Transcription regulation</keyword>
<feature type="compositionally biased region" description="Basic and acidic residues" evidence="7">
    <location>
        <begin position="199"/>
        <end position="218"/>
    </location>
</feature>
<dbReference type="InterPro" id="IPR016177">
    <property type="entry name" value="DNA-bd_dom_sf"/>
</dbReference>
<feature type="region of interest" description="Disordered" evidence="7">
    <location>
        <begin position="186"/>
        <end position="218"/>
    </location>
</feature>
<keyword evidence="4" id="KW-0804">Transcription</keyword>
<evidence type="ECO:0000256" key="1">
    <source>
        <dbReference type="ARBA" id="ARBA00004123"/>
    </source>
</evidence>
<name>A0A9D5BHJ5_PEA</name>
<dbReference type="InterPro" id="IPR044808">
    <property type="entry name" value="ERF_plant"/>
</dbReference>
<sequence>MKKQDPSQPTHQGNEKKKHYRGVRHRPWGKWAAEIRDPRKGARVWLGTFETAEAAATAYDEAALKFKGNKAKLNFPQLITHSPQSDPSPIRNNNNVSSQSSSPSLSLRSSPQKSLFPLSSTTEKEMFPNLMQYVQVLCSKDDEDLRRAIICLYNSSNNNSNSNHYDNNNERFRYYNLPPFFSSMTPSSTSKDGVVSRIGDCRPLDTRSGLDERNTRGS</sequence>
<protein>
    <recommendedName>
        <fullName evidence="8">AP2/ERF domain-containing protein</fullName>
    </recommendedName>
</protein>
<comment type="subcellular location">
    <subcellularLocation>
        <location evidence="1">Nucleus</location>
    </subcellularLocation>
</comment>
<feature type="region of interest" description="Disordered" evidence="7">
    <location>
        <begin position="78"/>
        <end position="115"/>
    </location>
</feature>
<dbReference type="EMBL" id="JAMSHJ010000001">
    <property type="protein sequence ID" value="KAI5443770.1"/>
    <property type="molecule type" value="Genomic_DNA"/>
</dbReference>
<dbReference type="Gramene" id="Psat01G0242500-T1">
    <property type="protein sequence ID" value="KAI5443769.1"/>
    <property type="gene ID" value="KIW84_012425"/>
</dbReference>
<dbReference type="GO" id="GO:0009873">
    <property type="term" value="P:ethylene-activated signaling pathway"/>
    <property type="evidence" value="ECO:0007669"/>
    <property type="project" value="InterPro"/>
</dbReference>
<dbReference type="SUPFAM" id="SSF54171">
    <property type="entry name" value="DNA-binding domain"/>
    <property type="match status" value="1"/>
</dbReference>
<evidence type="ECO:0000313" key="9">
    <source>
        <dbReference type="EMBL" id="KAI5443770.1"/>
    </source>
</evidence>
<dbReference type="CDD" id="cd00018">
    <property type="entry name" value="AP2"/>
    <property type="match status" value="1"/>
</dbReference>
<feature type="compositionally biased region" description="Polar residues" evidence="7">
    <location>
        <begin position="78"/>
        <end position="96"/>
    </location>
</feature>
<evidence type="ECO:0000256" key="5">
    <source>
        <dbReference type="ARBA" id="ARBA00023242"/>
    </source>
</evidence>
<comment type="caution">
    <text evidence="9">The sequence shown here is derived from an EMBL/GenBank/DDBJ whole genome shotgun (WGS) entry which is preliminary data.</text>
</comment>
<keyword evidence="3" id="KW-0238">DNA-binding</keyword>
<dbReference type="Gramene" id="PSAT_LOCUS5917_t1">
    <property type="protein sequence ID" value="CAL5185499.1"/>
    <property type="gene ID" value="PSAT_LOCUS5917"/>
</dbReference>
<evidence type="ECO:0000256" key="3">
    <source>
        <dbReference type="ARBA" id="ARBA00023125"/>
    </source>
</evidence>
<feature type="region of interest" description="Disordered" evidence="7">
    <location>
        <begin position="1"/>
        <end position="34"/>
    </location>
</feature>
<comment type="similarity">
    <text evidence="6">Belongs to the AP2/ERF transcription factor family. ERF subfamily.</text>
</comment>
<dbReference type="InterPro" id="IPR036955">
    <property type="entry name" value="AP2/ERF_dom_sf"/>
</dbReference>
<dbReference type="Pfam" id="PF00847">
    <property type="entry name" value="AP2"/>
    <property type="match status" value="1"/>
</dbReference>
<dbReference type="EMBL" id="JAMSHJ010000001">
    <property type="protein sequence ID" value="KAI5443769.1"/>
    <property type="molecule type" value="Genomic_DNA"/>
</dbReference>
<dbReference type="PRINTS" id="PR00367">
    <property type="entry name" value="ETHRSPELEMNT"/>
</dbReference>
<gene>
    <name evidence="9" type="ORF">KIW84_012425</name>
</gene>
<keyword evidence="10" id="KW-1185">Reference proteome</keyword>
<dbReference type="PANTHER" id="PTHR31190">
    <property type="entry name" value="DNA-BINDING DOMAIN"/>
    <property type="match status" value="1"/>
</dbReference>
<keyword evidence="5" id="KW-0539">Nucleus</keyword>
<dbReference type="PANTHER" id="PTHR31190:SF468">
    <property type="entry name" value="AP2 DOMAIN CLASS TRANSCRIPTION FACTOR"/>
    <property type="match status" value="1"/>
</dbReference>
<evidence type="ECO:0000313" key="10">
    <source>
        <dbReference type="Proteomes" id="UP001058974"/>
    </source>
</evidence>
<dbReference type="Gene3D" id="3.30.730.10">
    <property type="entry name" value="AP2/ERF domain"/>
    <property type="match status" value="1"/>
</dbReference>
<evidence type="ECO:0000259" key="8">
    <source>
        <dbReference type="PROSITE" id="PS51032"/>
    </source>
</evidence>
<dbReference type="FunFam" id="3.30.730.10:FF:000001">
    <property type="entry name" value="Ethylene-responsive transcription factor 2"/>
    <property type="match status" value="1"/>
</dbReference>
<evidence type="ECO:0000256" key="7">
    <source>
        <dbReference type="SAM" id="MobiDB-lite"/>
    </source>
</evidence>
<dbReference type="Gramene" id="Psat1g097280.1">
    <property type="protein sequence ID" value="Psat1g097280.1.cds"/>
    <property type="gene ID" value="Psat1g097280"/>
</dbReference>
<feature type="domain" description="AP2/ERF" evidence="8">
    <location>
        <begin position="19"/>
        <end position="76"/>
    </location>
</feature>
<dbReference type="SMART" id="SM00380">
    <property type="entry name" value="AP2"/>
    <property type="match status" value="1"/>
</dbReference>
<dbReference type="GO" id="GO:0005634">
    <property type="term" value="C:nucleus"/>
    <property type="evidence" value="ECO:0007669"/>
    <property type="project" value="UniProtKB-SubCell"/>
</dbReference>
<evidence type="ECO:0000256" key="4">
    <source>
        <dbReference type="ARBA" id="ARBA00023163"/>
    </source>
</evidence>
<dbReference type="Proteomes" id="UP001058974">
    <property type="component" value="Chromosome 1"/>
</dbReference>
<feature type="compositionally biased region" description="Basic residues" evidence="7">
    <location>
        <begin position="16"/>
        <end position="28"/>
    </location>
</feature>
<dbReference type="OrthoDB" id="1925932at2759"/>